<dbReference type="Pfam" id="PF13692">
    <property type="entry name" value="Glyco_trans_1_4"/>
    <property type="match status" value="1"/>
</dbReference>
<dbReference type="Proteomes" id="UP000594118">
    <property type="component" value="Chromosome"/>
</dbReference>
<dbReference type="PANTHER" id="PTHR45947">
    <property type="entry name" value="SULFOQUINOVOSYL TRANSFERASE SQD2"/>
    <property type="match status" value="1"/>
</dbReference>
<keyword evidence="1" id="KW-0808">Transferase</keyword>
<sequence>MKIAFYAPLKSPSHPVPSGDRLMAQLLMAALRLAGHEVNLASELRSFRGDAQDWAGLSSLQKDAAAEHARLRDEWQQGAADLWLCYHPYYKAPDLIGPALCAEFARPYVTVESSYSERRNLGIWAGMQGHVRAGVRAALVNICLTARDHHGLCEVEPEARLARLAPFLDAGAFLQQTPRSEPMHLICVAMMRAGDKLDSYAHLAAALAQVPEPWRLTLVGDGPARPQVEALFAGFAPERIFWAGQQDREGIAALMSRAAVYVWPGCGEAFGLAYLEAQAAGLPVLAWRTAGVPEVVVDGASGVLTPEGDDAAYARALSALLQDAPRRAALARGARGQVEHHHTLSAAAAALDAILSRHLEEMT</sequence>
<dbReference type="EMBL" id="CP045201">
    <property type="protein sequence ID" value="QOL81424.1"/>
    <property type="molecule type" value="Genomic_DNA"/>
</dbReference>
<dbReference type="CDD" id="cd03801">
    <property type="entry name" value="GT4_PimA-like"/>
    <property type="match status" value="1"/>
</dbReference>
<keyword evidence="2" id="KW-1185">Reference proteome</keyword>
<dbReference type="RefSeq" id="WP_193079342.1">
    <property type="nucleotide sequence ID" value="NZ_CP045201.1"/>
</dbReference>
<organism evidence="1 2">
    <name type="scientific">Pseudooceanicola spongiae</name>
    <dbReference type="NCBI Taxonomy" id="2613965"/>
    <lineage>
        <taxon>Bacteria</taxon>
        <taxon>Pseudomonadati</taxon>
        <taxon>Pseudomonadota</taxon>
        <taxon>Alphaproteobacteria</taxon>
        <taxon>Rhodobacterales</taxon>
        <taxon>Paracoccaceae</taxon>
        <taxon>Pseudooceanicola</taxon>
    </lineage>
</organism>
<evidence type="ECO:0000313" key="1">
    <source>
        <dbReference type="EMBL" id="QOL81424.1"/>
    </source>
</evidence>
<protein>
    <submittedName>
        <fullName evidence="1">Glycosyltransferase</fullName>
    </submittedName>
</protein>
<evidence type="ECO:0000313" key="2">
    <source>
        <dbReference type="Proteomes" id="UP000594118"/>
    </source>
</evidence>
<name>A0A7L9WNN3_9RHOB</name>
<dbReference type="AlphaFoldDB" id="A0A7L9WNN3"/>
<proteinExistence type="predicted"/>
<dbReference type="GO" id="GO:0016757">
    <property type="term" value="F:glycosyltransferase activity"/>
    <property type="evidence" value="ECO:0007669"/>
    <property type="project" value="TreeGrafter"/>
</dbReference>
<dbReference type="PANTHER" id="PTHR45947:SF3">
    <property type="entry name" value="SULFOQUINOVOSYL TRANSFERASE SQD2"/>
    <property type="match status" value="1"/>
</dbReference>
<accession>A0A7L9WNN3</accession>
<dbReference type="KEGG" id="pshq:F3W81_11695"/>
<dbReference type="Gene3D" id="3.40.50.2000">
    <property type="entry name" value="Glycogen Phosphorylase B"/>
    <property type="match status" value="2"/>
</dbReference>
<reference evidence="1 2" key="1">
    <citation type="submission" date="2019-10" db="EMBL/GenBank/DDBJ databases">
        <title>Pseudopuniceibacterium sp. HQ09 islated from Antarctica.</title>
        <authorList>
            <person name="Liao L."/>
            <person name="Su S."/>
            <person name="Chen B."/>
            <person name="Yu Y."/>
        </authorList>
    </citation>
    <scope>NUCLEOTIDE SEQUENCE [LARGE SCALE GENOMIC DNA]</scope>
    <source>
        <strain evidence="1 2">HQ09</strain>
    </source>
</reference>
<dbReference type="SUPFAM" id="SSF53756">
    <property type="entry name" value="UDP-Glycosyltransferase/glycogen phosphorylase"/>
    <property type="match status" value="1"/>
</dbReference>
<dbReference type="InterPro" id="IPR050194">
    <property type="entry name" value="Glycosyltransferase_grp1"/>
</dbReference>
<gene>
    <name evidence="1" type="ORF">F3W81_11695</name>
</gene>